<feature type="compositionally biased region" description="Basic and acidic residues" evidence="1">
    <location>
        <begin position="100"/>
        <end position="113"/>
    </location>
</feature>
<proteinExistence type="predicted"/>
<name>A0AAE0HTL7_9PEZI</name>
<organism evidence="2 3">
    <name type="scientific">Apodospora peruviana</name>
    <dbReference type="NCBI Taxonomy" id="516989"/>
    <lineage>
        <taxon>Eukaryota</taxon>
        <taxon>Fungi</taxon>
        <taxon>Dikarya</taxon>
        <taxon>Ascomycota</taxon>
        <taxon>Pezizomycotina</taxon>
        <taxon>Sordariomycetes</taxon>
        <taxon>Sordariomycetidae</taxon>
        <taxon>Sordariales</taxon>
        <taxon>Lasiosphaeriaceae</taxon>
        <taxon>Apodospora</taxon>
    </lineage>
</organism>
<evidence type="ECO:0000313" key="3">
    <source>
        <dbReference type="Proteomes" id="UP001283341"/>
    </source>
</evidence>
<evidence type="ECO:0000256" key="1">
    <source>
        <dbReference type="SAM" id="MobiDB-lite"/>
    </source>
</evidence>
<accession>A0AAE0HTL7</accession>
<keyword evidence="3" id="KW-1185">Reference proteome</keyword>
<feature type="compositionally biased region" description="Pro residues" evidence="1">
    <location>
        <begin position="1"/>
        <end position="10"/>
    </location>
</feature>
<reference evidence="2" key="1">
    <citation type="journal article" date="2023" name="Mol. Phylogenet. Evol.">
        <title>Genome-scale phylogeny and comparative genomics of the fungal order Sordariales.</title>
        <authorList>
            <person name="Hensen N."/>
            <person name="Bonometti L."/>
            <person name="Westerberg I."/>
            <person name="Brannstrom I.O."/>
            <person name="Guillou S."/>
            <person name="Cros-Aarteil S."/>
            <person name="Calhoun S."/>
            <person name="Haridas S."/>
            <person name="Kuo A."/>
            <person name="Mondo S."/>
            <person name="Pangilinan J."/>
            <person name="Riley R."/>
            <person name="LaButti K."/>
            <person name="Andreopoulos B."/>
            <person name="Lipzen A."/>
            <person name="Chen C."/>
            <person name="Yan M."/>
            <person name="Daum C."/>
            <person name="Ng V."/>
            <person name="Clum A."/>
            <person name="Steindorff A."/>
            <person name="Ohm R.A."/>
            <person name="Martin F."/>
            <person name="Silar P."/>
            <person name="Natvig D.O."/>
            <person name="Lalanne C."/>
            <person name="Gautier V."/>
            <person name="Ament-Velasquez S.L."/>
            <person name="Kruys A."/>
            <person name="Hutchinson M.I."/>
            <person name="Powell A.J."/>
            <person name="Barry K."/>
            <person name="Miller A.N."/>
            <person name="Grigoriev I.V."/>
            <person name="Debuchy R."/>
            <person name="Gladieux P."/>
            <person name="Hiltunen Thoren M."/>
            <person name="Johannesson H."/>
        </authorList>
    </citation>
    <scope>NUCLEOTIDE SEQUENCE</scope>
    <source>
        <strain evidence="2">CBS 118394</strain>
    </source>
</reference>
<protein>
    <submittedName>
        <fullName evidence="2">Uncharacterized protein</fullName>
    </submittedName>
</protein>
<feature type="region of interest" description="Disordered" evidence="1">
    <location>
        <begin position="1"/>
        <end position="115"/>
    </location>
</feature>
<gene>
    <name evidence="2" type="ORF">B0H66DRAFT_568568</name>
</gene>
<evidence type="ECO:0000313" key="2">
    <source>
        <dbReference type="EMBL" id="KAK3312640.1"/>
    </source>
</evidence>
<reference evidence="2" key="2">
    <citation type="submission" date="2023-06" db="EMBL/GenBank/DDBJ databases">
        <authorList>
            <consortium name="Lawrence Berkeley National Laboratory"/>
            <person name="Haridas S."/>
            <person name="Hensen N."/>
            <person name="Bonometti L."/>
            <person name="Westerberg I."/>
            <person name="Brannstrom I.O."/>
            <person name="Guillou S."/>
            <person name="Cros-Aarteil S."/>
            <person name="Calhoun S."/>
            <person name="Kuo A."/>
            <person name="Mondo S."/>
            <person name="Pangilinan J."/>
            <person name="Riley R."/>
            <person name="Labutti K."/>
            <person name="Andreopoulos B."/>
            <person name="Lipzen A."/>
            <person name="Chen C."/>
            <person name="Yanf M."/>
            <person name="Daum C."/>
            <person name="Ng V."/>
            <person name="Clum A."/>
            <person name="Steindorff A."/>
            <person name="Ohm R."/>
            <person name="Martin F."/>
            <person name="Silar P."/>
            <person name="Natvig D."/>
            <person name="Lalanne C."/>
            <person name="Gautier V."/>
            <person name="Ament-Velasquez S.L."/>
            <person name="Kruys A."/>
            <person name="Hutchinson M.I."/>
            <person name="Powell A.J."/>
            <person name="Barry K."/>
            <person name="Miller A.N."/>
            <person name="Grigoriev I.V."/>
            <person name="Debuchy R."/>
            <person name="Gladieux P."/>
            <person name="Thoren M.H."/>
            <person name="Johannesson H."/>
        </authorList>
    </citation>
    <scope>NUCLEOTIDE SEQUENCE</scope>
    <source>
        <strain evidence="2">CBS 118394</strain>
    </source>
</reference>
<dbReference type="AlphaFoldDB" id="A0AAE0HTL7"/>
<sequence>MPLPMPPPIQQPAHHHHRGVADIYRPRRGSTGHGSTSSLSDDDADAITPCASPALELTNTISQHKHQHQPQQSQNQHNEPHSCRTQNGTVQRSNSWRNSSTHEEQHFEDHESETVDAETLWRRMLAIQRAFGCYNSARMRAALEVGGDSSGFTPSRTCLDLLNDSIDQLLPEESKRQVEEFLEHGEGTIGSSRASKRRSWRQRLLHPVSPAL</sequence>
<dbReference type="Proteomes" id="UP001283341">
    <property type="component" value="Unassembled WGS sequence"/>
</dbReference>
<feature type="compositionally biased region" description="Polar residues" evidence="1">
    <location>
        <begin position="83"/>
        <end position="99"/>
    </location>
</feature>
<dbReference type="EMBL" id="JAUEDM010000008">
    <property type="protein sequence ID" value="KAK3312640.1"/>
    <property type="molecule type" value="Genomic_DNA"/>
</dbReference>
<comment type="caution">
    <text evidence="2">The sequence shown here is derived from an EMBL/GenBank/DDBJ whole genome shotgun (WGS) entry which is preliminary data.</text>
</comment>